<dbReference type="InterPro" id="IPR002372">
    <property type="entry name" value="PQQ_rpt_dom"/>
</dbReference>
<keyword evidence="1" id="KW-0732">Signal</keyword>
<comment type="caution">
    <text evidence="3">The sequence shown here is derived from an EMBL/GenBank/DDBJ whole genome shotgun (WGS) entry which is preliminary data.</text>
</comment>
<feature type="signal peptide" evidence="1">
    <location>
        <begin position="1"/>
        <end position="30"/>
    </location>
</feature>
<keyword evidence="4" id="KW-1185">Reference proteome</keyword>
<dbReference type="InterPro" id="IPR015943">
    <property type="entry name" value="WD40/YVTN_repeat-like_dom_sf"/>
</dbReference>
<dbReference type="PANTHER" id="PTHR34512:SF30">
    <property type="entry name" value="OUTER MEMBRANE PROTEIN ASSEMBLY FACTOR BAMB"/>
    <property type="match status" value="1"/>
</dbReference>
<dbReference type="InterPro" id="IPR011047">
    <property type="entry name" value="Quinoprotein_ADH-like_sf"/>
</dbReference>
<dbReference type="Pfam" id="PF13360">
    <property type="entry name" value="PQQ_2"/>
    <property type="match status" value="1"/>
</dbReference>
<evidence type="ECO:0000259" key="2">
    <source>
        <dbReference type="Pfam" id="PF13360"/>
    </source>
</evidence>
<proteinExistence type="predicted"/>
<sequence>MPPLSHRPAARAVVSALAAAGVVLLTGACADVAEPIPAYQDGWSAVHGQADGSNAVRVDAPRAPAFQWSRDVGAQPTGFAASGPDGQLIVSAHTDTGCQMFSFNLDTGRKQWCTWQNIGAGSMSPLVDQMAGVYTGNIGSADSFDVFGSVRWHTPVIGTPQPLQFLADRAVLAVTHLGQVNVLSTVTGRKLAASVALAPTDWPPPPDQGLADCATAGPGCPVAFAPAVDTRTDDFYFPFRAPGVDGAALVAMNYTPGAGHEADINRSDSNADADGTIAELWRSHPLPGGVSSAPALSPDGDTVYVLDGRGTLWALRADDGSPRWRTPLHLTEPSTVSVSPDGLVLAAPQRPAGTGTGQEAAADAEAGAGSGAGAVIAVRDEGDAARVAWQRPEIRATGPVAISGNGHGYLVTGTDEGRTALTVLDLSAGSTLSTAPLAPGTGASGVVVVTNAGRVVVVGAGGLVSTFE</sequence>
<dbReference type="SUPFAM" id="SSF50998">
    <property type="entry name" value="Quinoprotein alcohol dehydrogenase-like"/>
    <property type="match status" value="2"/>
</dbReference>
<feature type="chain" id="PRO_5047522302" evidence="1">
    <location>
        <begin position="31"/>
        <end position="468"/>
    </location>
</feature>
<dbReference type="Gene3D" id="2.130.10.10">
    <property type="entry name" value="YVTN repeat-like/Quinoprotein amine dehydrogenase"/>
    <property type="match status" value="1"/>
</dbReference>
<dbReference type="RefSeq" id="WP_200171839.1">
    <property type="nucleotide sequence ID" value="NZ_BAABKQ010000001.1"/>
</dbReference>
<dbReference type="PROSITE" id="PS51257">
    <property type="entry name" value="PROKAR_LIPOPROTEIN"/>
    <property type="match status" value="1"/>
</dbReference>
<evidence type="ECO:0000313" key="3">
    <source>
        <dbReference type="EMBL" id="GAA4816819.1"/>
    </source>
</evidence>
<dbReference type="Proteomes" id="UP001500839">
    <property type="component" value="Unassembled WGS sequence"/>
</dbReference>
<accession>A0ABP9CR03</accession>
<reference evidence="4" key="1">
    <citation type="journal article" date="2019" name="Int. J. Syst. Evol. Microbiol.">
        <title>The Global Catalogue of Microorganisms (GCM) 10K type strain sequencing project: providing services to taxonomists for standard genome sequencing and annotation.</title>
        <authorList>
            <consortium name="The Broad Institute Genomics Platform"/>
            <consortium name="The Broad Institute Genome Sequencing Center for Infectious Disease"/>
            <person name="Wu L."/>
            <person name="Ma J."/>
        </authorList>
    </citation>
    <scope>NUCLEOTIDE SEQUENCE [LARGE SCALE GENOMIC DNA]</scope>
    <source>
        <strain evidence="4">JCM 18542</strain>
    </source>
</reference>
<feature type="domain" description="Pyrrolo-quinoline quinone repeat" evidence="2">
    <location>
        <begin position="278"/>
        <end position="459"/>
    </location>
</feature>
<dbReference type="PANTHER" id="PTHR34512">
    <property type="entry name" value="CELL SURFACE PROTEIN"/>
    <property type="match status" value="1"/>
</dbReference>
<gene>
    <name evidence="3" type="ORF">GCM10023353_24040</name>
</gene>
<evidence type="ECO:0000256" key="1">
    <source>
        <dbReference type="SAM" id="SignalP"/>
    </source>
</evidence>
<protein>
    <submittedName>
        <fullName evidence="3">PQQ-binding-like beta-propeller repeat protein</fullName>
    </submittedName>
</protein>
<organism evidence="3 4">
    <name type="scientific">Tomitella cavernea</name>
    <dbReference type="NCBI Taxonomy" id="1387982"/>
    <lineage>
        <taxon>Bacteria</taxon>
        <taxon>Bacillati</taxon>
        <taxon>Actinomycetota</taxon>
        <taxon>Actinomycetes</taxon>
        <taxon>Mycobacteriales</taxon>
        <taxon>Tomitella</taxon>
    </lineage>
</organism>
<name>A0ABP9CR03_9ACTN</name>
<dbReference type="EMBL" id="BAABKQ010000001">
    <property type="protein sequence ID" value="GAA4816819.1"/>
    <property type="molecule type" value="Genomic_DNA"/>
</dbReference>
<evidence type="ECO:0000313" key="4">
    <source>
        <dbReference type="Proteomes" id="UP001500839"/>
    </source>
</evidence>